<feature type="region of interest" description="Disordered" evidence="1">
    <location>
        <begin position="245"/>
        <end position="279"/>
    </location>
</feature>
<feature type="compositionally biased region" description="Gly residues" evidence="1">
    <location>
        <begin position="253"/>
        <end position="279"/>
    </location>
</feature>
<organism evidence="3 4">
    <name type="scientific">Coemansia erecta</name>
    <dbReference type="NCBI Taxonomy" id="147472"/>
    <lineage>
        <taxon>Eukaryota</taxon>
        <taxon>Fungi</taxon>
        <taxon>Fungi incertae sedis</taxon>
        <taxon>Zoopagomycota</taxon>
        <taxon>Kickxellomycotina</taxon>
        <taxon>Kickxellomycetes</taxon>
        <taxon>Kickxellales</taxon>
        <taxon>Kickxellaceae</taxon>
        <taxon>Coemansia</taxon>
    </lineage>
</organism>
<dbReference type="OrthoDB" id="4062651at2759"/>
<dbReference type="Proteomes" id="UP001149813">
    <property type="component" value="Unassembled WGS sequence"/>
</dbReference>
<dbReference type="AlphaFoldDB" id="A0A9W7XY44"/>
<feature type="signal peptide" evidence="2">
    <location>
        <begin position="1"/>
        <end position="20"/>
    </location>
</feature>
<evidence type="ECO:0000313" key="3">
    <source>
        <dbReference type="EMBL" id="KAJ1721491.1"/>
    </source>
</evidence>
<reference evidence="3" key="1">
    <citation type="submission" date="2022-07" db="EMBL/GenBank/DDBJ databases">
        <title>Phylogenomic reconstructions and comparative analyses of Kickxellomycotina fungi.</title>
        <authorList>
            <person name="Reynolds N.K."/>
            <person name="Stajich J.E."/>
            <person name="Barry K."/>
            <person name="Grigoriev I.V."/>
            <person name="Crous P."/>
            <person name="Smith M.E."/>
        </authorList>
    </citation>
    <scope>NUCLEOTIDE SEQUENCE</scope>
    <source>
        <strain evidence="3">NBRC 32514</strain>
    </source>
</reference>
<evidence type="ECO:0000256" key="1">
    <source>
        <dbReference type="SAM" id="MobiDB-lite"/>
    </source>
</evidence>
<dbReference type="EMBL" id="JANBOJ010000168">
    <property type="protein sequence ID" value="KAJ1721491.1"/>
    <property type="molecule type" value="Genomic_DNA"/>
</dbReference>
<comment type="caution">
    <text evidence="3">The sequence shown here is derived from an EMBL/GenBank/DDBJ whole genome shotgun (WGS) entry which is preliminary data.</text>
</comment>
<sequence>MKPTCVTVALVSCYAAIAAAQTPSNVESYLNRLMSLIDLSNVSGVDTAIPATVSDVFNPSTGKFMPMSMSIMHNPGGSYYLPVCSVDSLNADGTTSVTSPESCAYGIQMVQVPENVARAHLGIAGDIINAIRSAVNPLVQLGIPNVAAAATTTTGGPDPDPQFQQQFGGGQQQQLGSLVQQQLPLGQQQHIWPYPGWPFQVWPIPPEPLPVVTIYQVPGQPARVTTVPAKAVPAPTVPAATVTVQPVPFQQQSGGGQQQQGWGGQQQQQSGGGQQQQQQ</sequence>
<keyword evidence="4" id="KW-1185">Reference proteome</keyword>
<name>A0A9W7XY44_9FUNG</name>
<gene>
    <name evidence="3" type="ORF">LPJ53_004000</name>
</gene>
<evidence type="ECO:0000313" key="4">
    <source>
        <dbReference type="Proteomes" id="UP001149813"/>
    </source>
</evidence>
<keyword evidence="2" id="KW-0732">Signal</keyword>
<accession>A0A9W7XY44</accession>
<evidence type="ECO:0000256" key="2">
    <source>
        <dbReference type="SAM" id="SignalP"/>
    </source>
</evidence>
<protein>
    <submittedName>
        <fullName evidence="3">Uncharacterized protein</fullName>
    </submittedName>
</protein>
<proteinExistence type="predicted"/>
<feature type="region of interest" description="Disordered" evidence="1">
    <location>
        <begin position="150"/>
        <end position="171"/>
    </location>
</feature>
<feature type="chain" id="PRO_5040873185" evidence="2">
    <location>
        <begin position="21"/>
        <end position="279"/>
    </location>
</feature>